<dbReference type="AlphaFoldDB" id="A0AAP0WSG4"/>
<dbReference type="EMBL" id="JBBPBK010000009">
    <property type="protein sequence ID" value="KAK9277869.1"/>
    <property type="molecule type" value="Genomic_DNA"/>
</dbReference>
<name>A0AAP0WSG4_LIQFO</name>
<reference evidence="2 3" key="1">
    <citation type="journal article" date="2024" name="Plant J.">
        <title>Genome sequences and population genomics reveal climatic adaptation and genomic divergence between two closely related sweetgum species.</title>
        <authorList>
            <person name="Xu W.Q."/>
            <person name="Ren C.Q."/>
            <person name="Zhang X.Y."/>
            <person name="Comes H.P."/>
            <person name="Liu X.H."/>
            <person name="Li Y.G."/>
            <person name="Kettle C.J."/>
            <person name="Jalonen R."/>
            <person name="Gaisberger H."/>
            <person name="Ma Y.Z."/>
            <person name="Qiu Y.X."/>
        </authorList>
    </citation>
    <scope>NUCLEOTIDE SEQUENCE [LARGE SCALE GENOMIC DNA]</scope>
    <source>
        <strain evidence="2">Hangzhou</strain>
    </source>
</reference>
<comment type="caution">
    <text evidence="2">The sequence shown here is derived from an EMBL/GenBank/DDBJ whole genome shotgun (WGS) entry which is preliminary data.</text>
</comment>
<protein>
    <recommendedName>
        <fullName evidence="4">Transmembrane protein</fullName>
    </recommendedName>
</protein>
<keyword evidence="1" id="KW-0812">Transmembrane</keyword>
<gene>
    <name evidence="2" type="ORF">L1049_027426</name>
</gene>
<sequence length="99" mass="11489">MMCDNSFRLFSDSLCDSCVSNFGWLVTWNLLHCIEFGLSIVKIFVLVASAVLFHVNWVLQLSYSWERAIVPTQFCRDHGVLGSISFCWEWIVWALVPRQ</sequence>
<proteinExistence type="predicted"/>
<organism evidence="2 3">
    <name type="scientific">Liquidambar formosana</name>
    <name type="common">Formosan gum</name>
    <dbReference type="NCBI Taxonomy" id="63359"/>
    <lineage>
        <taxon>Eukaryota</taxon>
        <taxon>Viridiplantae</taxon>
        <taxon>Streptophyta</taxon>
        <taxon>Embryophyta</taxon>
        <taxon>Tracheophyta</taxon>
        <taxon>Spermatophyta</taxon>
        <taxon>Magnoliopsida</taxon>
        <taxon>eudicotyledons</taxon>
        <taxon>Gunneridae</taxon>
        <taxon>Pentapetalae</taxon>
        <taxon>Saxifragales</taxon>
        <taxon>Altingiaceae</taxon>
        <taxon>Liquidambar</taxon>
    </lineage>
</organism>
<dbReference type="Proteomes" id="UP001415857">
    <property type="component" value="Unassembled WGS sequence"/>
</dbReference>
<keyword evidence="3" id="KW-1185">Reference proteome</keyword>
<keyword evidence="1" id="KW-0472">Membrane</keyword>
<evidence type="ECO:0000313" key="2">
    <source>
        <dbReference type="EMBL" id="KAK9277869.1"/>
    </source>
</evidence>
<feature type="transmembrane region" description="Helical" evidence="1">
    <location>
        <begin position="36"/>
        <end position="59"/>
    </location>
</feature>
<accession>A0AAP0WSG4</accession>
<keyword evidence="1" id="KW-1133">Transmembrane helix</keyword>
<evidence type="ECO:0000256" key="1">
    <source>
        <dbReference type="SAM" id="Phobius"/>
    </source>
</evidence>
<evidence type="ECO:0000313" key="3">
    <source>
        <dbReference type="Proteomes" id="UP001415857"/>
    </source>
</evidence>
<evidence type="ECO:0008006" key="4">
    <source>
        <dbReference type="Google" id="ProtNLM"/>
    </source>
</evidence>